<dbReference type="GeneID" id="100905781"/>
<evidence type="ECO:0000313" key="3">
    <source>
        <dbReference type="Proteomes" id="UP000694867"/>
    </source>
</evidence>
<organism evidence="3 4">
    <name type="scientific">Galendromus occidentalis</name>
    <name type="common">western predatory mite</name>
    <dbReference type="NCBI Taxonomy" id="34638"/>
    <lineage>
        <taxon>Eukaryota</taxon>
        <taxon>Metazoa</taxon>
        <taxon>Ecdysozoa</taxon>
        <taxon>Arthropoda</taxon>
        <taxon>Chelicerata</taxon>
        <taxon>Arachnida</taxon>
        <taxon>Acari</taxon>
        <taxon>Parasitiformes</taxon>
        <taxon>Mesostigmata</taxon>
        <taxon>Gamasina</taxon>
        <taxon>Phytoseioidea</taxon>
        <taxon>Phytoseiidae</taxon>
        <taxon>Typhlodrominae</taxon>
        <taxon>Galendromus</taxon>
    </lineage>
</organism>
<evidence type="ECO:0000256" key="1">
    <source>
        <dbReference type="ARBA" id="ARBA00038085"/>
    </source>
</evidence>
<protein>
    <submittedName>
        <fullName evidence="4">UPF0462 protein C4orf33 homolog</fullName>
    </submittedName>
</protein>
<dbReference type="KEGG" id="goe:100905781"/>
<dbReference type="Gene3D" id="2.60.40.1190">
    <property type="match status" value="1"/>
</dbReference>
<keyword evidence="3" id="KW-1185">Reference proteome</keyword>
<dbReference type="RefSeq" id="XP_003745177.1">
    <property type="nucleotide sequence ID" value="XM_003745129.1"/>
</dbReference>
<dbReference type="AlphaFoldDB" id="A0AAJ6VZ42"/>
<evidence type="ECO:0000313" key="4">
    <source>
        <dbReference type="RefSeq" id="XP_003745177.1"/>
    </source>
</evidence>
<dbReference type="Proteomes" id="UP000694867">
    <property type="component" value="Unplaced"/>
</dbReference>
<dbReference type="PANTHER" id="PTHR31475:SF5">
    <property type="entry name" value="UPF0462 PROTEIN C4ORF33 HOMOLOG"/>
    <property type="match status" value="1"/>
</dbReference>
<reference evidence="4" key="1">
    <citation type="submission" date="2025-08" db="UniProtKB">
        <authorList>
            <consortium name="RefSeq"/>
        </authorList>
    </citation>
    <scope>IDENTIFICATION</scope>
</reference>
<proteinExistence type="inferred from homology"/>
<dbReference type="PANTHER" id="PTHR31475">
    <property type="entry name" value="UPF0462 PROTEIN"/>
    <property type="match status" value="1"/>
</dbReference>
<accession>A0AAJ6VZ42</accession>
<feature type="region of interest" description="Disordered" evidence="2">
    <location>
        <begin position="1"/>
        <end position="23"/>
    </location>
</feature>
<name>A0AAJ6VZ42_9ACAR</name>
<sequence>MPQVEFQPLSPKKEQLSKTDVQTSGTVTHRIAWTHCGSPFNAMNPEEKSISFDVSSTWDSQPLDHRPVRISIGREQNGTLPITITGPLFNSPPAPPEPKGNVPGLWDYEVAEIFFLGDFGKYLELEFGPHGHYLALLLNGQSNSIKQGMPLHYEAIKDNKSWTGRVQLPVSYLPPNVSKINAYAIHGEDPNRVYEALYPVPMNAHEGPNFHRLQYFRNVDLRPLLTSCNTELSEVWEDAMKTPSGACT</sequence>
<gene>
    <name evidence="4" type="primary">LOC100905781</name>
</gene>
<evidence type="ECO:0000256" key="2">
    <source>
        <dbReference type="SAM" id="MobiDB-lite"/>
    </source>
</evidence>
<comment type="similarity">
    <text evidence="1">Belongs to the UPF0462 family.</text>
</comment>